<evidence type="ECO:0000313" key="2">
    <source>
        <dbReference type="EMBL" id="EXB75027.1"/>
    </source>
</evidence>
<dbReference type="Proteomes" id="UP000030645">
    <property type="component" value="Unassembled WGS sequence"/>
</dbReference>
<sequence length="72" mass="7812">MLSPFSLFSALRLPASLSVLAVSLSVVVSDLPSAKRLVCRYPYSSVLLLRLSPVSIASIFEKNPTKIDNYGI</sequence>
<accession>W9R7A0</accession>
<feature type="chain" id="PRO_5004931202" description="Secreted protein" evidence="1">
    <location>
        <begin position="30"/>
        <end position="72"/>
    </location>
</feature>
<proteinExistence type="predicted"/>
<dbReference type="EMBL" id="KE344671">
    <property type="protein sequence ID" value="EXB75027.1"/>
    <property type="molecule type" value="Genomic_DNA"/>
</dbReference>
<protein>
    <recommendedName>
        <fullName evidence="4">Secreted protein</fullName>
    </recommendedName>
</protein>
<name>W9R7A0_9ROSA</name>
<gene>
    <name evidence="2" type="ORF">L484_012151</name>
</gene>
<keyword evidence="3" id="KW-1185">Reference proteome</keyword>
<keyword evidence="1" id="KW-0732">Signal</keyword>
<feature type="signal peptide" evidence="1">
    <location>
        <begin position="1"/>
        <end position="29"/>
    </location>
</feature>
<evidence type="ECO:0000313" key="3">
    <source>
        <dbReference type="Proteomes" id="UP000030645"/>
    </source>
</evidence>
<dbReference type="AlphaFoldDB" id="W9R7A0"/>
<evidence type="ECO:0000256" key="1">
    <source>
        <dbReference type="SAM" id="SignalP"/>
    </source>
</evidence>
<evidence type="ECO:0008006" key="4">
    <source>
        <dbReference type="Google" id="ProtNLM"/>
    </source>
</evidence>
<organism evidence="2 3">
    <name type="scientific">Morus notabilis</name>
    <dbReference type="NCBI Taxonomy" id="981085"/>
    <lineage>
        <taxon>Eukaryota</taxon>
        <taxon>Viridiplantae</taxon>
        <taxon>Streptophyta</taxon>
        <taxon>Embryophyta</taxon>
        <taxon>Tracheophyta</taxon>
        <taxon>Spermatophyta</taxon>
        <taxon>Magnoliopsida</taxon>
        <taxon>eudicotyledons</taxon>
        <taxon>Gunneridae</taxon>
        <taxon>Pentapetalae</taxon>
        <taxon>rosids</taxon>
        <taxon>fabids</taxon>
        <taxon>Rosales</taxon>
        <taxon>Moraceae</taxon>
        <taxon>Moreae</taxon>
        <taxon>Morus</taxon>
    </lineage>
</organism>
<reference evidence="3" key="1">
    <citation type="submission" date="2013-01" db="EMBL/GenBank/DDBJ databases">
        <title>Draft Genome Sequence of a Mulberry Tree, Morus notabilis C.K. Schneid.</title>
        <authorList>
            <person name="He N."/>
            <person name="Zhao S."/>
        </authorList>
    </citation>
    <scope>NUCLEOTIDE SEQUENCE</scope>
</reference>